<keyword evidence="4" id="KW-0812">Transmembrane</keyword>
<protein>
    <submittedName>
        <fullName evidence="9">Mechanosensitive ion channel protein MscS</fullName>
    </submittedName>
</protein>
<evidence type="ECO:0000313" key="10">
    <source>
        <dbReference type="Proteomes" id="UP000253975"/>
    </source>
</evidence>
<comment type="caution">
    <text evidence="9">The sequence shown here is derived from an EMBL/GenBank/DDBJ whole genome shotgun (WGS) entry which is preliminary data.</text>
</comment>
<evidence type="ECO:0000256" key="5">
    <source>
        <dbReference type="ARBA" id="ARBA00022989"/>
    </source>
</evidence>
<reference evidence="9 10" key="1">
    <citation type="journal article" date="2018" name="Elife">
        <title>Discovery and characterization of a prevalent human gut bacterial enzyme sufficient for the inactivation of a family of plant toxins.</title>
        <authorList>
            <person name="Koppel N."/>
            <person name="Bisanz J.E."/>
            <person name="Pandelia M.E."/>
            <person name="Turnbaugh P.J."/>
            <person name="Balskus E.P."/>
        </authorList>
    </citation>
    <scope>NUCLEOTIDE SEQUENCE [LARGE SCALE GENOMIC DNA]</scope>
    <source>
        <strain evidence="9 10">OB21 GAM31</strain>
    </source>
</reference>
<dbReference type="Gene3D" id="1.10.287.1260">
    <property type="match status" value="1"/>
</dbReference>
<dbReference type="AlphaFoldDB" id="A0A369LEQ9"/>
<evidence type="ECO:0000256" key="2">
    <source>
        <dbReference type="ARBA" id="ARBA00008017"/>
    </source>
</evidence>
<evidence type="ECO:0000259" key="8">
    <source>
        <dbReference type="Pfam" id="PF21088"/>
    </source>
</evidence>
<feature type="domain" description="Mechanosensitive ion channel transmembrane helices 2/3" evidence="8">
    <location>
        <begin position="49"/>
        <end position="86"/>
    </location>
</feature>
<comment type="subcellular location">
    <subcellularLocation>
        <location evidence="1">Cell membrane</location>
        <topology evidence="1">Multi-pass membrane protein</topology>
    </subcellularLocation>
</comment>
<feature type="domain" description="Mechanosensitive ion channel MscS" evidence="7">
    <location>
        <begin position="87"/>
        <end position="148"/>
    </location>
</feature>
<dbReference type="InterPro" id="IPR023408">
    <property type="entry name" value="MscS_beta-dom_sf"/>
</dbReference>
<dbReference type="SUPFAM" id="SSF82861">
    <property type="entry name" value="Mechanosensitive channel protein MscS (YggB), transmembrane region"/>
    <property type="match status" value="1"/>
</dbReference>
<dbReference type="Gene3D" id="2.30.30.60">
    <property type="match status" value="1"/>
</dbReference>
<dbReference type="PANTHER" id="PTHR30566">
    <property type="entry name" value="YNAI-RELATED MECHANOSENSITIVE ION CHANNEL"/>
    <property type="match status" value="1"/>
</dbReference>
<name>A0A369LEQ9_9ACTN</name>
<keyword evidence="3" id="KW-1003">Cell membrane</keyword>
<gene>
    <name evidence="9" type="ORF">C1881_07255</name>
</gene>
<dbReference type="InterPro" id="IPR010920">
    <property type="entry name" value="LSM_dom_sf"/>
</dbReference>
<evidence type="ECO:0000256" key="4">
    <source>
        <dbReference type="ARBA" id="ARBA00022692"/>
    </source>
</evidence>
<dbReference type="Proteomes" id="UP000253975">
    <property type="component" value="Unassembled WGS sequence"/>
</dbReference>
<dbReference type="Pfam" id="PF21088">
    <property type="entry name" value="MS_channel_1st"/>
    <property type="match status" value="1"/>
</dbReference>
<dbReference type="InterPro" id="IPR049142">
    <property type="entry name" value="MS_channel_1st"/>
</dbReference>
<dbReference type="GO" id="GO:0055085">
    <property type="term" value="P:transmembrane transport"/>
    <property type="evidence" value="ECO:0007669"/>
    <property type="project" value="InterPro"/>
</dbReference>
<sequence>MRNLIWAVILTCATAVASKVVKRALHALLDHPENPLPASSLIINIGRGVVWVIGGSIILQSCFGINPNALVTALGVGGVALSLGLQDTLSNLIGGIQMTLMGVVRPGDNIEIGSETGVVTDVGLRHTTIITKLGETVIVPNSVISKTSLVQLPPAEQFKVPFCATGDASKLDEIAAEIAERAKAAAESVSPVTQEPKVFFSEITEYGFRGSIVMRVEDPAATGSAADAVVRAIAPLTR</sequence>
<dbReference type="Pfam" id="PF00924">
    <property type="entry name" value="MS_channel_2nd"/>
    <property type="match status" value="1"/>
</dbReference>
<proteinExistence type="inferred from homology"/>
<dbReference type="InterPro" id="IPR011014">
    <property type="entry name" value="MscS_channel_TM-2"/>
</dbReference>
<accession>A0A369LEQ9</accession>
<dbReference type="EMBL" id="PPTO01000011">
    <property type="protein sequence ID" value="RDB57810.1"/>
    <property type="molecule type" value="Genomic_DNA"/>
</dbReference>
<evidence type="ECO:0000256" key="6">
    <source>
        <dbReference type="ARBA" id="ARBA00023136"/>
    </source>
</evidence>
<dbReference type="GO" id="GO:0005886">
    <property type="term" value="C:plasma membrane"/>
    <property type="evidence" value="ECO:0007669"/>
    <property type="project" value="UniProtKB-SubCell"/>
</dbReference>
<evidence type="ECO:0000256" key="1">
    <source>
        <dbReference type="ARBA" id="ARBA00004651"/>
    </source>
</evidence>
<dbReference type="SUPFAM" id="SSF50182">
    <property type="entry name" value="Sm-like ribonucleoproteins"/>
    <property type="match status" value="1"/>
</dbReference>
<evidence type="ECO:0000256" key="3">
    <source>
        <dbReference type="ARBA" id="ARBA00022475"/>
    </source>
</evidence>
<dbReference type="PANTHER" id="PTHR30566:SF5">
    <property type="entry name" value="MECHANOSENSITIVE ION CHANNEL PROTEIN 1, MITOCHONDRIAL-RELATED"/>
    <property type="match status" value="1"/>
</dbReference>
<dbReference type="InterPro" id="IPR006685">
    <property type="entry name" value="MscS_channel_2nd"/>
</dbReference>
<comment type="similarity">
    <text evidence="2">Belongs to the MscS (TC 1.A.23) family.</text>
</comment>
<organism evidence="9 10">
    <name type="scientific">Slackia isoflavoniconvertens</name>
    <dbReference type="NCBI Taxonomy" id="572010"/>
    <lineage>
        <taxon>Bacteria</taxon>
        <taxon>Bacillati</taxon>
        <taxon>Actinomycetota</taxon>
        <taxon>Coriobacteriia</taxon>
        <taxon>Eggerthellales</taxon>
        <taxon>Eggerthellaceae</taxon>
        <taxon>Slackia</taxon>
    </lineage>
</organism>
<evidence type="ECO:0000313" key="9">
    <source>
        <dbReference type="EMBL" id="RDB57810.1"/>
    </source>
</evidence>
<evidence type="ECO:0000259" key="7">
    <source>
        <dbReference type="Pfam" id="PF00924"/>
    </source>
</evidence>
<keyword evidence="6" id="KW-0472">Membrane</keyword>
<keyword evidence="5" id="KW-1133">Transmembrane helix</keyword>